<dbReference type="Proteomes" id="UP001500221">
    <property type="component" value="Unassembled WGS sequence"/>
</dbReference>
<feature type="signal peptide" evidence="1">
    <location>
        <begin position="1"/>
        <end position="33"/>
    </location>
</feature>
<accession>A0ABP9PMA8</accession>
<dbReference type="RefSeq" id="WP_345458488.1">
    <property type="nucleotide sequence ID" value="NZ_BAABKG010000003.1"/>
</dbReference>
<comment type="caution">
    <text evidence="2">The sequence shown here is derived from an EMBL/GenBank/DDBJ whole genome shotgun (WGS) entry which is preliminary data.</text>
</comment>
<gene>
    <name evidence="2" type="ORF">GCM10023340_23160</name>
</gene>
<organism evidence="2 3">
    <name type="scientific">Nocardioides marinquilinus</name>
    <dbReference type="NCBI Taxonomy" id="1210400"/>
    <lineage>
        <taxon>Bacteria</taxon>
        <taxon>Bacillati</taxon>
        <taxon>Actinomycetota</taxon>
        <taxon>Actinomycetes</taxon>
        <taxon>Propionibacteriales</taxon>
        <taxon>Nocardioidaceae</taxon>
        <taxon>Nocardioides</taxon>
    </lineage>
</organism>
<protein>
    <recommendedName>
        <fullName evidence="4">Secreted protein</fullName>
    </recommendedName>
</protein>
<reference evidence="3" key="1">
    <citation type="journal article" date="2019" name="Int. J. Syst. Evol. Microbiol.">
        <title>The Global Catalogue of Microorganisms (GCM) 10K type strain sequencing project: providing services to taxonomists for standard genome sequencing and annotation.</title>
        <authorList>
            <consortium name="The Broad Institute Genomics Platform"/>
            <consortium name="The Broad Institute Genome Sequencing Center for Infectious Disease"/>
            <person name="Wu L."/>
            <person name="Ma J."/>
        </authorList>
    </citation>
    <scope>NUCLEOTIDE SEQUENCE [LARGE SCALE GENOMIC DNA]</scope>
    <source>
        <strain evidence="3">JCM 18459</strain>
    </source>
</reference>
<dbReference type="PROSITE" id="PS51257">
    <property type="entry name" value="PROKAR_LIPOPROTEIN"/>
    <property type="match status" value="1"/>
</dbReference>
<evidence type="ECO:0000313" key="2">
    <source>
        <dbReference type="EMBL" id="GAA5148804.1"/>
    </source>
</evidence>
<evidence type="ECO:0000313" key="3">
    <source>
        <dbReference type="Proteomes" id="UP001500221"/>
    </source>
</evidence>
<name>A0ABP9PMA8_9ACTN</name>
<evidence type="ECO:0000256" key="1">
    <source>
        <dbReference type="SAM" id="SignalP"/>
    </source>
</evidence>
<evidence type="ECO:0008006" key="4">
    <source>
        <dbReference type="Google" id="ProtNLM"/>
    </source>
</evidence>
<proteinExistence type="predicted"/>
<feature type="chain" id="PRO_5047044366" description="Secreted protein" evidence="1">
    <location>
        <begin position="34"/>
        <end position="107"/>
    </location>
</feature>
<keyword evidence="3" id="KW-1185">Reference proteome</keyword>
<dbReference type="EMBL" id="BAABKG010000003">
    <property type="protein sequence ID" value="GAA5148804.1"/>
    <property type="molecule type" value="Genomic_DNA"/>
</dbReference>
<sequence>MTTTRLPRLPRVRRSAGVLLAALLLGSGLTACGGDPGDTTCGEYLDKSDDERADLLEDAVDQDGDDEAKEAFDNASDDEKKVISDLIASTCEGEDADTKLDDVDDFS</sequence>
<keyword evidence="1" id="KW-0732">Signal</keyword>